<dbReference type="InParanoid" id="A0A3N4KXT7"/>
<feature type="region of interest" description="Disordered" evidence="1">
    <location>
        <begin position="151"/>
        <end position="172"/>
    </location>
</feature>
<feature type="compositionally biased region" description="Basic and acidic residues" evidence="1">
    <location>
        <begin position="155"/>
        <end position="172"/>
    </location>
</feature>
<dbReference type="Proteomes" id="UP000277580">
    <property type="component" value="Unassembled WGS sequence"/>
</dbReference>
<dbReference type="EMBL" id="ML119124">
    <property type="protein sequence ID" value="RPB13151.1"/>
    <property type="molecule type" value="Genomic_DNA"/>
</dbReference>
<accession>A0A3N4KXT7</accession>
<evidence type="ECO:0000259" key="2">
    <source>
        <dbReference type="Pfam" id="PF14831"/>
    </source>
</evidence>
<gene>
    <name evidence="3" type="ORF">P167DRAFT_564667</name>
</gene>
<reference evidence="3 4" key="1">
    <citation type="journal article" date="2018" name="Nat. Ecol. Evol.">
        <title>Pezizomycetes genomes reveal the molecular basis of ectomycorrhizal truffle lifestyle.</title>
        <authorList>
            <person name="Murat C."/>
            <person name="Payen T."/>
            <person name="Noel B."/>
            <person name="Kuo A."/>
            <person name="Morin E."/>
            <person name="Chen J."/>
            <person name="Kohler A."/>
            <person name="Krizsan K."/>
            <person name="Balestrini R."/>
            <person name="Da Silva C."/>
            <person name="Montanini B."/>
            <person name="Hainaut M."/>
            <person name="Levati E."/>
            <person name="Barry K.W."/>
            <person name="Belfiori B."/>
            <person name="Cichocki N."/>
            <person name="Clum A."/>
            <person name="Dockter R.B."/>
            <person name="Fauchery L."/>
            <person name="Guy J."/>
            <person name="Iotti M."/>
            <person name="Le Tacon F."/>
            <person name="Lindquist E.A."/>
            <person name="Lipzen A."/>
            <person name="Malagnac F."/>
            <person name="Mello A."/>
            <person name="Molinier V."/>
            <person name="Miyauchi S."/>
            <person name="Poulain J."/>
            <person name="Riccioni C."/>
            <person name="Rubini A."/>
            <person name="Sitrit Y."/>
            <person name="Splivallo R."/>
            <person name="Traeger S."/>
            <person name="Wang M."/>
            <person name="Zifcakova L."/>
            <person name="Wipf D."/>
            <person name="Zambonelli A."/>
            <person name="Paolocci F."/>
            <person name="Nowrousian M."/>
            <person name="Ottonello S."/>
            <person name="Baldrian P."/>
            <person name="Spatafora J.W."/>
            <person name="Henrissat B."/>
            <person name="Nagy L.G."/>
            <person name="Aury J.M."/>
            <person name="Wincker P."/>
            <person name="Grigoriev I.V."/>
            <person name="Bonfante P."/>
            <person name="Martin F.M."/>
        </authorList>
    </citation>
    <scope>NUCLEOTIDE SEQUENCE [LARGE SCALE GENOMIC DNA]</scope>
    <source>
        <strain evidence="3 4">CCBAS932</strain>
    </source>
</reference>
<dbReference type="FunCoup" id="A0A3N4KXT7">
    <property type="interactions" value="28"/>
</dbReference>
<protein>
    <recommendedName>
        <fullName evidence="2">DUF4484 domain-containing protein</fullName>
    </recommendedName>
</protein>
<feature type="compositionally biased region" description="Basic and acidic residues" evidence="1">
    <location>
        <begin position="301"/>
        <end position="316"/>
    </location>
</feature>
<dbReference type="OrthoDB" id="2152680at2759"/>
<evidence type="ECO:0000313" key="3">
    <source>
        <dbReference type="EMBL" id="RPB13151.1"/>
    </source>
</evidence>
<dbReference type="GO" id="GO:0005811">
    <property type="term" value="C:lipid droplet"/>
    <property type="evidence" value="ECO:0007669"/>
    <property type="project" value="TreeGrafter"/>
</dbReference>
<proteinExistence type="predicted"/>
<evidence type="ECO:0000313" key="4">
    <source>
        <dbReference type="Proteomes" id="UP000277580"/>
    </source>
</evidence>
<sequence length="431" mass="46708">MRGSTAPGLHMDLLTPELPPIAALFVIQFDLKAGYTITWKRTTPNITLDGVEFKSLPSGLHNLDHDLIYFVHPPHAGISAFIRVPAPSSDRNALQLSIGALVPLSYGRLGRSWRHAANLQSLARSFAADPKAHGVLDEYFHTHSIPSVDSGGENLRYRGGGDRRKGSESGLAKELEPFHPARSLRGFISLLGPLTEAKTHGSWVACTTDEILHMKTALYDLIITLPPSHNAAAWPKLETSAGAPVLATQRDLVRYRGLKRWLGGGSEDDEDSGRREESVCEPLSWREIAYTGFLWWASAGEKRGEGDGDEGRRPLLGEEESESESDGDGDGDRDGGEEEGAPQKKEAGGCLEAEVVGYFQGVTDALLAGIAEVVEDAEEGEVVVFGCEEVERLGLDKGETDAAFVKAVCERYFGREARVEVEGWSCLGGLC</sequence>
<dbReference type="PANTHER" id="PTHR28153">
    <property type="entry name" value="PROTEIN, PUTATIVE-RELATED"/>
    <property type="match status" value="1"/>
</dbReference>
<feature type="region of interest" description="Disordered" evidence="1">
    <location>
        <begin position="301"/>
        <end position="347"/>
    </location>
</feature>
<dbReference type="AlphaFoldDB" id="A0A3N4KXT7"/>
<keyword evidence="4" id="KW-1185">Reference proteome</keyword>
<feature type="domain" description="DUF4484" evidence="2">
    <location>
        <begin position="281"/>
        <end position="379"/>
    </location>
</feature>
<dbReference type="InterPro" id="IPR053056">
    <property type="entry name" value="Lipid_Metab_Assoc_Protein"/>
</dbReference>
<name>A0A3N4KXT7_9PEZI</name>
<dbReference type="PANTHER" id="PTHR28153:SF1">
    <property type="entry name" value="DUF4484 DOMAIN-CONTAINING PROTEIN"/>
    <property type="match status" value="1"/>
</dbReference>
<evidence type="ECO:0000256" key="1">
    <source>
        <dbReference type="SAM" id="MobiDB-lite"/>
    </source>
</evidence>
<organism evidence="3 4">
    <name type="scientific">Morchella conica CCBAS932</name>
    <dbReference type="NCBI Taxonomy" id="1392247"/>
    <lineage>
        <taxon>Eukaryota</taxon>
        <taxon>Fungi</taxon>
        <taxon>Dikarya</taxon>
        <taxon>Ascomycota</taxon>
        <taxon>Pezizomycotina</taxon>
        <taxon>Pezizomycetes</taxon>
        <taxon>Pezizales</taxon>
        <taxon>Morchellaceae</taxon>
        <taxon>Morchella</taxon>
    </lineage>
</organism>
<dbReference type="InterPro" id="IPR018626">
    <property type="entry name" value="LCHN/Anr2"/>
</dbReference>
<feature type="compositionally biased region" description="Acidic residues" evidence="1">
    <location>
        <begin position="317"/>
        <end position="340"/>
    </location>
</feature>
<dbReference type="InterPro" id="IPR028115">
    <property type="entry name" value="DUF4484"/>
</dbReference>
<dbReference type="STRING" id="1392247.A0A3N4KXT7"/>
<dbReference type="Pfam" id="PF09804">
    <property type="entry name" value="DENND11"/>
    <property type="match status" value="2"/>
</dbReference>
<dbReference type="Pfam" id="PF14831">
    <property type="entry name" value="DUF4484"/>
    <property type="match status" value="1"/>
</dbReference>